<evidence type="ECO:0000256" key="2">
    <source>
        <dbReference type="ARBA" id="ARBA00022443"/>
    </source>
</evidence>
<dbReference type="InterPro" id="IPR001849">
    <property type="entry name" value="PH_domain"/>
</dbReference>
<dbReference type="GO" id="GO:0005737">
    <property type="term" value="C:cytoplasm"/>
    <property type="evidence" value="ECO:0007669"/>
    <property type="project" value="TreeGrafter"/>
</dbReference>
<dbReference type="PRINTS" id="PR00452">
    <property type="entry name" value="SH3DOMAIN"/>
</dbReference>
<organism evidence="12 13">
    <name type="scientific">Sapayoa aenigma</name>
    <name type="common">broad-billed sapayoa</name>
    <dbReference type="NCBI Taxonomy" id="239371"/>
    <lineage>
        <taxon>Eukaryota</taxon>
        <taxon>Metazoa</taxon>
        <taxon>Chordata</taxon>
        <taxon>Craniata</taxon>
        <taxon>Vertebrata</taxon>
        <taxon>Euteleostomi</taxon>
        <taxon>Archelosauria</taxon>
        <taxon>Archosauria</taxon>
        <taxon>Dinosauria</taxon>
        <taxon>Saurischia</taxon>
        <taxon>Theropoda</taxon>
        <taxon>Coelurosauria</taxon>
        <taxon>Aves</taxon>
        <taxon>Neognathae</taxon>
        <taxon>Neoaves</taxon>
        <taxon>Telluraves</taxon>
        <taxon>Australaves</taxon>
        <taxon>Passeriformes</taxon>
        <taxon>Tyrannidae</taxon>
        <taxon>Sapayoa</taxon>
    </lineage>
</organism>
<dbReference type="CDD" id="cd21265">
    <property type="entry name" value="CH_alphaPIX"/>
    <property type="match status" value="1"/>
</dbReference>
<feature type="region of interest" description="Disordered" evidence="7">
    <location>
        <begin position="110"/>
        <end position="159"/>
    </location>
</feature>
<dbReference type="SUPFAM" id="SSF48065">
    <property type="entry name" value="DBL homology domain (DH-domain)"/>
    <property type="match status" value="1"/>
</dbReference>
<dbReference type="SMART" id="SM00233">
    <property type="entry name" value="PH"/>
    <property type="match status" value="1"/>
</dbReference>
<dbReference type="InterPro" id="IPR035899">
    <property type="entry name" value="DBL_dom_sf"/>
</dbReference>
<dbReference type="SMART" id="SM00326">
    <property type="entry name" value="SH3"/>
    <property type="match status" value="1"/>
</dbReference>
<evidence type="ECO:0000256" key="4">
    <source>
        <dbReference type="ARBA" id="ARBA00023273"/>
    </source>
</evidence>
<protein>
    <submittedName>
        <fullName evidence="12">ARHG6 factor</fullName>
    </submittedName>
</protein>
<dbReference type="GO" id="GO:0030032">
    <property type="term" value="P:lamellipodium assembly"/>
    <property type="evidence" value="ECO:0007669"/>
    <property type="project" value="TreeGrafter"/>
</dbReference>
<dbReference type="CDD" id="cd12060">
    <property type="entry name" value="SH3_alphaPIX"/>
    <property type="match status" value="1"/>
</dbReference>
<feature type="compositionally biased region" description="Polar residues" evidence="7">
    <location>
        <begin position="122"/>
        <end position="145"/>
    </location>
</feature>
<evidence type="ECO:0000313" key="12">
    <source>
        <dbReference type="EMBL" id="NXA07353.1"/>
    </source>
</evidence>
<dbReference type="InterPro" id="IPR011993">
    <property type="entry name" value="PH-like_dom_sf"/>
</dbReference>
<evidence type="ECO:0000259" key="8">
    <source>
        <dbReference type="PROSITE" id="PS50002"/>
    </source>
</evidence>
<comment type="subcellular location">
    <subcellularLocation>
        <location evidence="1">Cell projection</location>
        <location evidence="1">Lamellipodium</location>
    </subcellularLocation>
</comment>
<dbReference type="PROSITE" id="PS00741">
    <property type="entry name" value="DH_1"/>
    <property type="match status" value="1"/>
</dbReference>
<evidence type="ECO:0000313" key="13">
    <source>
        <dbReference type="Proteomes" id="UP000589485"/>
    </source>
</evidence>
<feature type="non-terminal residue" evidence="12">
    <location>
        <position position="1"/>
    </location>
</feature>
<dbReference type="Pfam" id="PF07653">
    <property type="entry name" value="SH3_2"/>
    <property type="match status" value="1"/>
</dbReference>
<dbReference type="InterPro" id="IPR001331">
    <property type="entry name" value="GDS_CDC24_CS"/>
</dbReference>
<keyword evidence="2 5" id="KW-0728">SH3 domain</keyword>
<dbReference type="SMART" id="SM00325">
    <property type="entry name" value="RhoGEF"/>
    <property type="match status" value="1"/>
</dbReference>
<dbReference type="SUPFAM" id="SSF50044">
    <property type="entry name" value="SH3-domain"/>
    <property type="match status" value="1"/>
</dbReference>
<dbReference type="InterPro" id="IPR035788">
    <property type="entry name" value="AlphaPIX_SH3"/>
</dbReference>
<dbReference type="OrthoDB" id="6019202at2759"/>
<sequence length="779" mass="87512">MNPEEQTVTWLISLGVLNSPKKIVDDPEEFLKTSLKDGTVLCKLINRLLPGSAEKYCLEPKNEADCISNIQEFLKGCALLKVEVFDPHDLYTGDQFSKVLSTLTAVNKATEADQPSKGPCSHRSSLSSAAGDPQTDSNGTTSQSARVLRRQSKTVEMTENGSHQLVVKARFNFKQTNEDELSVNKGDIIYVTRVEEGGWWEGTLNGKTGWFPSNYVREIKSTDKPLSPKALKGLESTQLTKNYYPVVLQNILETERDYAKELQSLLGTYLRPLQSYDKLSAGDIASLLGNMEEISAFQQTLNQALEEVAKLPENQQRVGGCFMNLMPQFRSLYLTYCANHPSAVNVLTQHSDELEKFMESQGAANPGILILTTSLSKPFLRLDKYVTLLQELERHMEEAHADHEEVLKAVTSFKSLVSQCQELRKRKQLELQILSESIQRWEGEDIKTMGNIIYMSQVMVQCGGSEEKEERYFLLFSNVLLMLSASPRMSGFIYQGRLPLAGITLTKLEDAEGNEHMFEIAGNMTERITVSCSTSQDLHEWLDHLQRLTKGTCSTISKTQSWSPHSVRTFSSVGQIRGPLEPPKILKPWSLSCLRPAPPLRPSAALSYKEVIISPACTGLDSSKSPKTMKKFLPKRKTERKPSDEEFVIRKSTAALEEDAQILKVIEAYCTGAGFQQALSSGSRKDSIPQVLLPEEEKIIIEETRSNGQTVTEEKSLVDTVYALKDEVKELKQENKRMKQCLEEELKSRRDLEKLVRRLLKQTDECGREDTGRKSSLIA</sequence>
<dbReference type="SUPFAM" id="SSF50729">
    <property type="entry name" value="PH domain-like"/>
    <property type="match status" value="1"/>
</dbReference>
<dbReference type="CDD" id="cd01225">
    <property type="entry name" value="PH_Cool_Pix"/>
    <property type="match status" value="1"/>
</dbReference>
<dbReference type="Gene3D" id="2.30.29.30">
    <property type="entry name" value="Pleckstrin-homology domain (PH domain)/Phosphotyrosine-binding domain (PTB)"/>
    <property type="match status" value="1"/>
</dbReference>
<feature type="coiled-coil region" evidence="6">
    <location>
        <begin position="382"/>
        <end position="444"/>
    </location>
</feature>
<evidence type="ECO:0000256" key="6">
    <source>
        <dbReference type="SAM" id="Coils"/>
    </source>
</evidence>
<keyword evidence="13" id="KW-1185">Reference proteome</keyword>
<feature type="domain" description="SH3" evidence="8">
    <location>
        <begin position="162"/>
        <end position="221"/>
    </location>
</feature>
<dbReference type="CDD" id="cd00160">
    <property type="entry name" value="RhoGEF"/>
    <property type="match status" value="1"/>
</dbReference>
<reference evidence="12 13" key="1">
    <citation type="submission" date="2019-09" db="EMBL/GenBank/DDBJ databases">
        <title>Bird 10,000 Genomes (B10K) Project - Family phase.</title>
        <authorList>
            <person name="Zhang G."/>
        </authorList>
    </citation>
    <scope>NUCLEOTIDE SEQUENCE [LARGE SCALE GENOMIC DNA]</scope>
    <source>
        <strain evidence="12">B10K-DU-030-41</strain>
        <tissue evidence="12">Muscle</tissue>
    </source>
</reference>
<dbReference type="PANTHER" id="PTHR46026:SF2">
    <property type="entry name" value="RHO GUANINE NUCLEOTIDE EXCHANGE FACTOR 6"/>
    <property type="match status" value="1"/>
</dbReference>
<accession>A0A7K7SRX9</accession>
<dbReference type="InterPro" id="IPR036028">
    <property type="entry name" value="SH3-like_dom_sf"/>
</dbReference>
<name>A0A7K7SRX9_9TYRA</name>
<dbReference type="PROSITE" id="PS50021">
    <property type="entry name" value="CH"/>
    <property type="match status" value="1"/>
</dbReference>
<keyword evidence="4" id="KW-0966">Cell projection</keyword>
<dbReference type="Proteomes" id="UP000589485">
    <property type="component" value="Unassembled WGS sequence"/>
</dbReference>
<keyword evidence="3" id="KW-0344">Guanine-nucleotide releasing factor</keyword>
<dbReference type="Gene3D" id="1.20.5.390">
    <property type="entry name" value="L1 transposable element, trimerization domain"/>
    <property type="match status" value="1"/>
</dbReference>
<evidence type="ECO:0000259" key="10">
    <source>
        <dbReference type="PROSITE" id="PS50010"/>
    </source>
</evidence>
<feature type="domain" description="PH" evidence="9">
    <location>
        <begin position="445"/>
        <end position="550"/>
    </location>
</feature>
<dbReference type="FunFam" id="2.30.29.30:FF:000094">
    <property type="entry name" value="Rho guanine nucleotide exchange factor 7"/>
    <property type="match status" value="1"/>
</dbReference>
<feature type="coiled-coil region" evidence="6">
    <location>
        <begin position="721"/>
        <end position="762"/>
    </location>
</feature>
<dbReference type="InterPro" id="IPR036872">
    <property type="entry name" value="CH_dom_sf"/>
</dbReference>
<feature type="domain" description="Calponin-homology (CH)" evidence="11">
    <location>
        <begin position="1"/>
        <end position="110"/>
    </location>
</feature>
<dbReference type="Gene3D" id="1.10.418.10">
    <property type="entry name" value="Calponin-like domain"/>
    <property type="match status" value="1"/>
</dbReference>
<dbReference type="Pfam" id="PF16523">
    <property type="entry name" value="betaPIX_CC"/>
    <property type="match status" value="1"/>
</dbReference>
<dbReference type="AlphaFoldDB" id="A0A7K7SRX9"/>
<dbReference type="GO" id="GO:0005085">
    <property type="term" value="F:guanyl-nucleotide exchange factor activity"/>
    <property type="evidence" value="ECO:0007669"/>
    <property type="project" value="UniProtKB-KW"/>
</dbReference>
<dbReference type="PROSITE" id="PS50010">
    <property type="entry name" value="DH_2"/>
    <property type="match status" value="1"/>
</dbReference>
<dbReference type="FunFam" id="1.20.5.390:FF:000001">
    <property type="entry name" value="rho guanine nucleotide exchange factor 7 isoform X1"/>
    <property type="match status" value="1"/>
</dbReference>
<evidence type="ECO:0000259" key="11">
    <source>
        <dbReference type="PROSITE" id="PS50021"/>
    </source>
</evidence>
<dbReference type="FunFam" id="2.30.30.40:FF:000034">
    <property type="entry name" value="Rho guanine nucleotide exchange factor (GEF) 7"/>
    <property type="match status" value="1"/>
</dbReference>
<keyword evidence="6" id="KW-0175">Coiled coil</keyword>
<feature type="domain" description="DH" evidence="10">
    <location>
        <begin position="243"/>
        <end position="423"/>
    </location>
</feature>
<proteinExistence type="predicted"/>
<dbReference type="SUPFAM" id="SSF47576">
    <property type="entry name" value="Calponin-homology domain, CH-domain"/>
    <property type="match status" value="1"/>
</dbReference>
<dbReference type="Pfam" id="PF00307">
    <property type="entry name" value="CH"/>
    <property type="match status" value="1"/>
</dbReference>
<dbReference type="InterPro" id="IPR001452">
    <property type="entry name" value="SH3_domain"/>
</dbReference>
<evidence type="ECO:0000256" key="5">
    <source>
        <dbReference type="PROSITE-ProRule" id="PRU00192"/>
    </source>
</evidence>
<gene>
    <name evidence="12" type="primary">Arhgef6</name>
    <name evidence="12" type="ORF">SAPAEN_R06691</name>
</gene>
<dbReference type="GO" id="GO:0030027">
    <property type="term" value="C:lamellipodium"/>
    <property type="evidence" value="ECO:0007669"/>
    <property type="project" value="UniProtKB-SubCell"/>
</dbReference>
<evidence type="ECO:0000256" key="7">
    <source>
        <dbReference type="SAM" id="MobiDB-lite"/>
    </source>
</evidence>
<dbReference type="SMART" id="SM00033">
    <property type="entry name" value="CH"/>
    <property type="match status" value="1"/>
</dbReference>
<dbReference type="InterPro" id="IPR046376">
    <property type="entry name" value="PH_Cool_Pix"/>
</dbReference>
<evidence type="ECO:0000259" key="9">
    <source>
        <dbReference type="PROSITE" id="PS50003"/>
    </source>
</evidence>
<dbReference type="InterPro" id="IPR000219">
    <property type="entry name" value="DH_dom"/>
</dbReference>
<dbReference type="Pfam" id="PF00169">
    <property type="entry name" value="PH"/>
    <property type="match status" value="1"/>
</dbReference>
<dbReference type="Pfam" id="PF16614">
    <property type="entry name" value="RhoGEF67_u2"/>
    <property type="match status" value="1"/>
</dbReference>
<dbReference type="Pfam" id="PF16615">
    <property type="entry name" value="RhoGEF67_u1"/>
    <property type="match status" value="1"/>
</dbReference>
<dbReference type="Gene3D" id="2.30.30.40">
    <property type="entry name" value="SH3 Domains"/>
    <property type="match status" value="1"/>
</dbReference>
<dbReference type="InterPro" id="IPR032409">
    <property type="entry name" value="GEF6/7_CC"/>
</dbReference>
<dbReference type="GO" id="GO:0035556">
    <property type="term" value="P:intracellular signal transduction"/>
    <property type="evidence" value="ECO:0007669"/>
    <property type="project" value="InterPro"/>
</dbReference>
<dbReference type="EMBL" id="VZSY01000130">
    <property type="protein sequence ID" value="NXA07353.1"/>
    <property type="molecule type" value="Genomic_DNA"/>
</dbReference>
<dbReference type="Gene3D" id="1.20.900.10">
    <property type="entry name" value="Dbl homology (DH) domain"/>
    <property type="match status" value="1"/>
</dbReference>
<evidence type="ECO:0000256" key="1">
    <source>
        <dbReference type="ARBA" id="ARBA00004510"/>
    </source>
</evidence>
<dbReference type="FunFam" id="1.20.900.10:FF:000016">
    <property type="entry name" value="Rho guanine nucleotide exchange factor 6"/>
    <property type="match status" value="1"/>
</dbReference>
<dbReference type="PANTHER" id="PTHR46026">
    <property type="entry name" value="RHO-TYPE GUANINE NUCLEOTIDE EXCHANGE FACTOR, ISOFORM F"/>
    <property type="match status" value="1"/>
</dbReference>
<dbReference type="PROSITE" id="PS50003">
    <property type="entry name" value="PH_DOMAIN"/>
    <property type="match status" value="1"/>
</dbReference>
<dbReference type="Pfam" id="PF00621">
    <property type="entry name" value="RhoGEF"/>
    <property type="match status" value="1"/>
</dbReference>
<dbReference type="InterPro" id="IPR001715">
    <property type="entry name" value="CH_dom"/>
</dbReference>
<feature type="non-terminal residue" evidence="12">
    <location>
        <position position="779"/>
    </location>
</feature>
<dbReference type="PROSITE" id="PS50002">
    <property type="entry name" value="SH3"/>
    <property type="match status" value="1"/>
</dbReference>
<comment type="caution">
    <text evidence="12">The sequence shown here is derived from an EMBL/GenBank/DDBJ whole genome shotgun (WGS) entry which is preliminary data.</text>
</comment>
<evidence type="ECO:0000256" key="3">
    <source>
        <dbReference type="ARBA" id="ARBA00022658"/>
    </source>
</evidence>